<dbReference type="PANTHER" id="PTHR11228">
    <property type="entry name" value="RADICAL SAM DOMAIN PROTEIN"/>
    <property type="match status" value="1"/>
</dbReference>
<dbReference type="GO" id="GO:0046872">
    <property type="term" value="F:metal ion binding"/>
    <property type="evidence" value="ECO:0007669"/>
    <property type="project" value="UniProtKB-KW"/>
</dbReference>
<dbReference type="EMBL" id="WAIE01000001">
    <property type="protein sequence ID" value="KAB1442931.1"/>
    <property type="molecule type" value="Genomic_DNA"/>
</dbReference>
<keyword evidence="5" id="KW-0411">Iron-sulfur</keyword>
<dbReference type="InterPro" id="IPR013785">
    <property type="entry name" value="Aldolase_TIM"/>
</dbReference>
<dbReference type="Gene3D" id="3.20.20.70">
    <property type="entry name" value="Aldolase class I"/>
    <property type="match status" value="1"/>
</dbReference>
<dbReference type="PROSITE" id="PS51918">
    <property type="entry name" value="RADICAL_SAM"/>
    <property type="match status" value="1"/>
</dbReference>
<protein>
    <submittedName>
        <fullName evidence="7">Radical SAM protein</fullName>
    </submittedName>
</protein>
<dbReference type="SFLD" id="SFLDS00029">
    <property type="entry name" value="Radical_SAM"/>
    <property type="match status" value="1"/>
</dbReference>
<evidence type="ECO:0000313" key="8">
    <source>
        <dbReference type="Proteomes" id="UP000438699"/>
    </source>
</evidence>
<dbReference type="Pfam" id="PF04055">
    <property type="entry name" value="Radical_SAM"/>
    <property type="match status" value="1"/>
</dbReference>
<dbReference type="CDD" id="cd01335">
    <property type="entry name" value="Radical_SAM"/>
    <property type="match status" value="1"/>
</dbReference>
<keyword evidence="8" id="KW-1185">Reference proteome</keyword>
<feature type="domain" description="Radical SAM core" evidence="6">
    <location>
        <begin position="6"/>
        <end position="231"/>
    </location>
</feature>
<evidence type="ECO:0000256" key="3">
    <source>
        <dbReference type="ARBA" id="ARBA00022723"/>
    </source>
</evidence>
<dbReference type="GO" id="GO:0003824">
    <property type="term" value="F:catalytic activity"/>
    <property type="evidence" value="ECO:0007669"/>
    <property type="project" value="InterPro"/>
</dbReference>
<evidence type="ECO:0000256" key="1">
    <source>
        <dbReference type="ARBA" id="ARBA00001966"/>
    </source>
</evidence>
<dbReference type="RefSeq" id="WP_151149121.1">
    <property type="nucleotide sequence ID" value="NZ_WAIE01000001.1"/>
</dbReference>
<dbReference type="OrthoDB" id="9782387at2"/>
<evidence type="ECO:0000256" key="2">
    <source>
        <dbReference type="ARBA" id="ARBA00022691"/>
    </source>
</evidence>
<dbReference type="SFLD" id="SFLDG01067">
    <property type="entry name" value="SPASM/twitch_domain_containing"/>
    <property type="match status" value="1"/>
</dbReference>
<keyword evidence="2" id="KW-0949">S-adenosyl-L-methionine</keyword>
<reference evidence="7 8" key="1">
    <citation type="journal article" date="2017" name="Int. J. Syst. Evol. Microbiol.">
        <title>Desulfovibrio senegalensis sp. nov., a mesophilic sulfate reducer isolated from marine sediment.</title>
        <authorList>
            <person name="Thioye A."/>
            <person name="Gam Z.B.A."/>
            <person name="Mbengue M."/>
            <person name="Cayol J.L."/>
            <person name="Joseph-Bartoli M."/>
            <person name="Toure-Kane C."/>
            <person name="Labat M."/>
        </authorList>
    </citation>
    <scope>NUCLEOTIDE SEQUENCE [LARGE SCALE GENOMIC DNA]</scope>
    <source>
        <strain evidence="7 8">DSM 101509</strain>
    </source>
</reference>
<dbReference type="AlphaFoldDB" id="A0A6N6N5B4"/>
<dbReference type="InterPro" id="IPR058240">
    <property type="entry name" value="rSAM_sf"/>
</dbReference>
<comment type="caution">
    <text evidence="7">The sequence shown here is derived from an EMBL/GenBank/DDBJ whole genome shotgun (WGS) entry which is preliminary data.</text>
</comment>
<proteinExistence type="predicted"/>
<accession>A0A6N6N5B4</accession>
<evidence type="ECO:0000313" key="7">
    <source>
        <dbReference type="EMBL" id="KAB1442931.1"/>
    </source>
</evidence>
<dbReference type="SUPFAM" id="SSF102114">
    <property type="entry name" value="Radical SAM enzymes"/>
    <property type="match status" value="1"/>
</dbReference>
<dbReference type="PANTHER" id="PTHR11228:SF7">
    <property type="entry name" value="PQQA PEPTIDE CYCLASE"/>
    <property type="match status" value="1"/>
</dbReference>
<gene>
    <name evidence="7" type="ORF">F8A88_01255</name>
</gene>
<dbReference type="GO" id="GO:0051536">
    <property type="term" value="F:iron-sulfur cluster binding"/>
    <property type="evidence" value="ECO:0007669"/>
    <property type="project" value="UniProtKB-KW"/>
</dbReference>
<evidence type="ECO:0000256" key="5">
    <source>
        <dbReference type="ARBA" id="ARBA00023014"/>
    </source>
</evidence>
<dbReference type="InterPro" id="IPR007197">
    <property type="entry name" value="rSAM"/>
</dbReference>
<organism evidence="7 8">
    <name type="scientific">Pseudodesulfovibrio senegalensis</name>
    <dbReference type="NCBI Taxonomy" id="1721087"/>
    <lineage>
        <taxon>Bacteria</taxon>
        <taxon>Pseudomonadati</taxon>
        <taxon>Thermodesulfobacteriota</taxon>
        <taxon>Desulfovibrionia</taxon>
        <taxon>Desulfovibrionales</taxon>
        <taxon>Desulfovibrionaceae</taxon>
    </lineage>
</organism>
<keyword evidence="4" id="KW-0408">Iron</keyword>
<evidence type="ECO:0000259" key="6">
    <source>
        <dbReference type="PROSITE" id="PS51918"/>
    </source>
</evidence>
<sequence length="392" mass="43026">MDNALSPFPRTLEWEVTSRCNLACSHCISPYYDRMLGPELDRGQVLHAIDGFADAGIGHVHFFGGEPTFHPEFAEILSALDGRGISVSMTTNGTLLEARGLWDALCGLKHLMGISFSFEDIQGERQDRVRGAGFFRTACRAVEQAAARLPDVPLTVAFTLNRPALMNLSPWEIIRFFSVLGAGKVLFQDLAVPHNARPGLARLAYGAQDWFDFAHALFDREAQLGCTLPFVYEIKPLVAEYLNSRPECSAPVVRYGCQAMSCRVRLLSDGHAVPCLAVVGWPDQLQRYLCHTPTVAQEPLAEILGGPLYAQFNAHKLWRSGQGDGSGAKSVRGSFMDSFMEPCRTCPHAGTFCNPCVFGRISGQVGTESTCGWVWEAMHGQARHHDFSGCGQ</sequence>
<keyword evidence="3" id="KW-0479">Metal-binding</keyword>
<dbReference type="InterPro" id="IPR050377">
    <property type="entry name" value="Radical_SAM_PqqE_MftC-like"/>
</dbReference>
<evidence type="ECO:0000256" key="4">
    <source>
        <dbReference type="ARBA" id="ARBA00023004"/>
    </source>
</evidence>
<comment type="cofactor">
    <cofactor evidence="1">
        <name>[4Fe-4S] cluster</name>
        <dbReference type="ChEBI" id="CHEBI:49883"/>
    </cofactor>
</comment>
<name>A0A6N6N5B4_9BACT</name>
<dbReference type="Proteomes" id="UP000438699">
    <property type="component" value="Unassembled WGS sequence"/>
</dbReference>